<keyword evidence="2" id="KW-1185">Reference proteome</keyword>
<accession>A0A1T4X7D4</accession>
<dbReference type="RefSeq" id="WP_078923077.1">
    <property type="nucleotide sequence ID" value="NZ_FUYB01000013.1"/>
</dbReference>
<dbReference type="OrthoDB" id="5622757at2"/>
<evidence type="ECO:0000313" key="2">
    <source>
        <dbReference type="Proteomes" id="UP000190460"/>
    </source>
</evidence>
<dbReference type="Proteomes" id="UP000190460">
    <property type="component" value="Unassembled WGS sequence"/>
</dbReference>
<sequence>MTIEPNNDYNPSPKYSRRHQLEQILPRLSREQLEHFLLETALRDLELRETLLIHFGEYLNTSDPEEAKYRATLQRMIARHQNTTGFINLESAQKLSDMLESLLESARQATTPPSKTIDLCMAMIGIMPTLGEHLDDSEGHIYRLMRITCVVLWECFSILPADNQAVVFNRLLTEYANPVYLDLDLDSFMLALLKDLAKHNREWQRACLHQQDQLLKEVKDDKWRKNYLLEQLNDLLGTWHKK</sequence>
<proteinExistence type="predicted"/>
<name>A0A1T4X7D4_9GAMM</name>
<organism evidence="1 2">
    <name type="scientific">Thiothrix eikelboomii</name>
    <dbReference type="NCBI Taxonomy" id="92487"/>
    <lineage>
        <taxon>Bacteria</taxon>
        <taxon>Pseudomonadati</taxon>
        <taxon>Pseudomonadota</taxon>
        <taxon>Gammaproteobacteria</taxon>
        <taxon>Thiotrichales</taxon>
        <taxon>Thiotrichaceae</taxon>
        <taxon>Thiothrix</taxon>
    </lineage>
</organism>
<protein>
    <submittedName>
        <fullName evidence="1">Uncharacterized protein</fullName>
    </submittedName>
</protein>
<dbReference type="AlphaFoldDB" id="A0A1T4X7D4"/>
<evidence type="ECO:0000313" key="1">
    <source>
        <dbReference type="EMBL" id="SKA85456.1"/>
    </source>
</evidence>
<dbReference type="EMBL" id="FUYB01000013">
    <property type="protein sequence ID" value="SKA85456.1"/>
    <property type="molecule type" value="Genomic_DNA"/>
</dbReference>
<reference evidence="1 2" key="1">
    <citation type="submission" date="2017-02" db="EMBL/GenBank/DDBJ databases">
        <authorList>
            <person name="Peterson S.W."/>
        </authorList>
    </citation>
    <scope>NUCLEOTIDE SEQUENCE [LARGE SCALE GENOMIC DNA]</scope>
    <source>
        <strain evidence="1 2">ATCC 49788</strain>
    </source>
</reference>
<gene>
    <name evidence="1" type="ORF">SAMN02745130_02622</name>
</gene>